<dbReference type="Gene3D" id="1.20.1250.20">
    <property type="entry name" value="MFS general substrate transporter like domains"/>
    <property type="match status" value="1"/>
</dbReference>
<dbReference type="PANTHER" id="PTHR23504">
    <property type="entry name" value="MAJOR FACILITATOR SUPERFAMILY DOMAIN-CONTAINING PROTEIN 10"/>
    <property type="match status" value="1"/>
</dbReference>
<dbReference type="eggNOG" id="KOG2615">
    <property type="taxonomic scope" value="Eukaryota"/>
</dbReference>
<dbReference type="EMBL" id="GL349440">
    <property type="protein sequence ID" value="KNC56152.1"/>
    <property type="molecule type" value="Genomic_DNA"/>
</dbReference>
<dbReference type="OMA" id="EWYVNIS"/>
<feature type="transmembrane region" description="Helical" evidence="6">
    <location>
        <begin position="302"/>
        <end position="325"/>
    </location>
</feature>
<sequence>MLALVFVFVLMDVLGFALVLPLLPYLVSELAAPPSLVGTLLTANAAAQLVGAPLLGSMSDTIGRRPVLIFAACWTCISFALLAVSSSLAMALVSRVLDGLLGGDVSLALAYVSDITTEENRARGLGAVGAAFGLAFILGPVIGGVLVSYSLMAPALLASAIAAANALGLYFWLPESLAKKPAADESATGGLANISRWDPLALLRGALAETGLAPLLILRTGYSFMFIAWEAMFATHYKSVYELPARTVSCILGLVALMYAAVQGGAIAALTKRTRPELLVTVSLAAMGAALGLWLAPLPLAISLGAMAIFGLASGVANTLLNALISVQVPRHRFGSALTLSSALGSLVRVLAPSVVALSFQLTGSHLAAIGLCAAIGLAASAYARSVFAPAKPHVD</sequence>
<dbReference type="Proteomes" id="UP000054408">
    <property type="component" value="Unassembled WGS sequence"/>
</dbReference>
<evidence type="ECO:0000256" key="6">
    <source>
        <dbReference type="SAM" id="Phobius"/>
    </source>
</evidence>
<evidence type="ECO:0000256" key="2">
    <source>
        <dbReference type="ARBA" id="ARBA00022448"/>
    </source>
</evidence>
<evidence type="ECO:0000256" key="5">
    <source>
        <dbReference type="ARBA" id="ARBA00023136"/>
    </source>
</evidence>
<keyword evidence="3 6" id="KW-0812">Transmembrane</keyword>
<feature type="transmembrane region" description="Helical" evidence="6">
    <location>
        <begin position="337"/>
        <end position="360"/>
    </location>
</feature>
<reference evidence="8 9" key="1">
    <citation type="submission" date="2010-05" db="EMBL/GenBank/DDBJ databases">
        <title>The Genome Sequence of Thecamonas trahens ATCC 50062.</title>
        <authorList>
            <consortium name="The Broad Institute Genome Sequencing Platform"/>
            <person name="Russ C."/>
            <person name="Cuomo C."/>
            <person name="Shea T."/>
            <person name="Young S.K."/>
            <person name="Zeng Q."/>
            <person name="Koehrsen M."/>
            <person name="Haas B."/>
            <person name="Borodovsky M."/>
            <person name="Guigo R."/>
            <person name="Alvarado L."/>
            <person name="Berlin A."/>
            <person name="Bochicchio J."/>
            <person name="Borenstein D."/>
            <person name="Chapman S."/>
            <person name="Chen Z."/>
            <person name="Freedman E."/>
            <person name="Gellesch M."/>
            <person name="Goldberg J."/>
            <person name="Griggs A."/>
            <person name="Gujja S."/>
            <person name="Heilman E."/>
            <person name="Heiman D."/>
            <person name="Hepburn T."/>
            <person name="Howarth C."/>
            <person name="Jen D."/>
            <person name="Larson L."/>
            <person name="Mehta T."/>
            <person name="Park D."/>
            <person name="Pearson M."/>
            <person name="Roberts A."/>
            <person name="Saif S."/>
            <person name="Shenoy N."/>
            <person name="Sisk P."/>
            <person name="Stolte C."/>
            <person name="Sykes S."/>
            <person name="Thomson T."/>
            <person name="Walk T."/>
            <person name="White J."/>
            <person name="Yandava C."/>
            <person name="Burger G."/>
            <person name="Gray M.W."/>
            <person name="Holland P.W.H."/>
            <person name="King N."/>
            <person name="Lang F.B.F."/>
            <person name="Roger A.J."/>
            <person name="Ruiz-Trillo I."/>
            <person name="Lander E."/>
            <person name="Nusbaum C."/>
        </authorList>
    </citation>
    <scope>NUCLEOTIDE SEQUENCE [LARGE SCALE GENOMIC DNA]</scope>
    <source>
        <strain evidence="8 9">ATCC 50062</strain>
    </source>
</reference>
<protein>
    <submittedName>
        <fullName evidence="8">Major facilitator superfamily transporter MFS_1</fullName>
    </submittedName>
</protein>
<evidence type="ECO:0000256" key="1">
    <source>
        <dbReference type="ARBA" id="ARBA00004141"/>
    </source>
</evidence>
<dbReference type="InterPro" id="IPR036259">
    <property type="entry name" value="MFS_trans_sf"/>
</dbReference>
<dbReference type="GO" id="GO:0022857">
    <property type="term" value="F:transmembrane transporter activity"/>
    <property type="evidence" value="ECO:0007669"/>
    <property type="project" value="InterPro"/>
</dbReference>
<dbReference type="AlphaFoldDB" id="A0A0L0DVF7"/>
<dbReference type="InterPro" id="IPR020846">
    <property type="entry name" value="MFS_dom"/>
</dbReference>
<accession>A0A0L0DVF7</accession>
<comment type="subcellular location">
    <subcellularLocation>
        <location evidence="1">Membrane</location>
        <topology evidence="1">Multi-pass membrane protein</topology>
    </subcellularLocation>
</comment>
<dbReference type="OrthoDB" id="440553at2759"/>
<keyword evidence="2" id="KW-0813">Transport</keyword>
<dbReference type="PANTHER" id="PTHR23504:SF15">
    <property type="entry name" value="MAJOR FACILITATOR SUPERFAMILY (MFS) PROFILE DOMAIN-CONTAINING PROTEIN"/>
    <property type="match status" value="1"/>
</dbReference>
<feature type="domain" description="Major facilitator superfamily (MFS) profile" evidence="7">
    <location>
        <begin position="1"/>
        <end position="392"/>
    </location>
</feature>
<dbReference type="InterPro" id="IPR011701">
    <property type="entry name" value="MFS"/>
</dbReference>
<dbReference type="GO" id="GO:0016020">
    <property type="term" value="C:membrane"/>
    <property type="evidence" value="ECO:0007669"/>
    <property type="project" value="UniProtKB-SubCell"/>
</dbReference>
<feature type="transmembrane region" description="Helical" evidence="6">
    <location>
        <begin position="212"/>
        <end position="231"/>
    </location>
</feature>
<keyword evidence="9" id="KW-1185">Reference proteome</keyword>
<dbReference type="GeneID" id="25561868"/>
<dbReference type="RefSeq" id="XP_013761189.1">
    <property type="nucleotide sequence ID" value="XM_013905735.1"/>
</dbReference>
<dbReference type="Pfam" id="PF07690">
    <property type="entry name" value="MFS_1"/>
    <property type="match status" value="1"/>
</dbReference>
<dbReference type="SUPFAM" id="SSF103473">
    <property type="entry name" value="MFS general substrate transporter"/>
    <property type="match status" value="1"/>
</dbReference>
<evidence type="ECO:0000259" key="7">
    <source>
        <dbReference type="PROSITE" id="PS50850"/>
    </source>
</evidence>
<feature type="transmembrane region" description="Helical" evidence="6">
    <location>
        <begin position="124"/>
        <end position="149"/>
    </location>
</feature>
<feature type="transmembrane region" description="Helical" evidence="6">
    <location>
        <begin position="366"/>
        <end position="384"/>
    </location>
</feature>
<gene>
    <name evidence="8" type="ORF">AMSG_02168</name>
</gene>
<dbReference type="InterPro" id="IPR001958">
    <property type="entry name" value="Tet-R_TetA/multi-R_MdtG-like"/>
</dbReference>
<feature type="transmembrane region" description="Helical" evidence="6">
    <location>
        <begin position="67"/>
        <end position="86"/>
    </location>
</feature>
<dbReference type="PROSITE" id="PS50850">
    <property type="entry name" value="MFS"/>
    <property type="match status" value="1"/>
</dbReference>
<keyword evidence="4 6" id="KW-1133">Transmembrane helix</keyword>
<evidence type="ECO:0000256" key="4">
    <source>
        <dbReference type="ARBA" id="ARBA00022989"/>
    </source>
</evidence>
<feature type="transmembrane region" description="Helical" evidence="6">
    <location>
        <begin position="278"/>
        <end position="296"/>
    </location>
</feature>
<feature type="transmembrane region" description="Helical" evidence="6">
    <location>
        <begin position="155"/>
        <end position="173"/>
    </location>
</feature>
<evidence type="ECO:0000256" key="3">
    <source>
        <dbReference type="ARBA" id="ARBA00022692"/>
    </source>
</evidence>
<keyword evidence="5 6" id="KW-0472">Membrane</keyword>
<dbReference type="PRINTS" id="PR01035">
    <property type="entry name" value="TCRTETA"/>
</dbReference>
<evidence type="ECO:0000313" key="8">
    <source>
        <dbReference type="EMBL" id="KNC56152.1"/>
    </source>
</evidence>
<proteinExistence type="predicted"/>
<feature type="transmembrane region" description="Helical" evidence="6">
    <location>
        <begin position="251"/>
        <end position="271"/>
    </location>
</feature>
<evidence type="ECO:0000313" key="9">
    <source>
        <dbReference type="Proteomes" id="UP000054408"/>
    </source>
</evidence>
<name>A0A0L0DVF7_THETB</name>
<organism evidence="8 9">
    <name type="scientific">Thecamonas trahens ATCC 50062</name>
    <dbReference type="NCBI Taxonomy" id="461836"/>
    <lineage>
        <taxon>Eukaryota</taxon>
        <taxon>Apusozoa</taxon>
        <taxon>Apusomonadida</taxon>
        <taxon>Apusomonadidae</taxon>
        <taxon>Thecamonas</taxon>
    </lineage>
</organism>